<dbReference type="PANTHER" id="PTHR30146:SF109">
    <property type="entry name" value="HTH-TYPE TRANSCRIPTIONAL REGULATOR GALS"/>
    <property type="match status" value="1"/>
</dbReference>
<keyword evidence="3" id="KW-0804">Transcription</keyword>
<keyword evidence="6" id="KW-1185">Reference proteome</keyword>
<organism evidence="5 6">
    <name type="scientific">Nesterenkonia halobia</name>
    <dbReference type="NCBI Taxonomy" id="37922"/>
    <lineage>
        <taxon>Bacteria</taxon>
        <taxon>Bacillati</taxon>
        <taxon>Actinomycetota</taxon>
        <taxon>Actinomycetes</taxon>
        <taxon>Micrococcales</taxon>
        <taxon>Micrococcaceae</taxon>
        <taxon>Nesterenkonia</taxon>
    </lineage>
</organism>
<evidence type="ECO:0000256" key="3">
    <source>
        <dbReference type="ARBA" id="ARBA00023163"/>
    </source>
</evidence>
<dbReference type="InterPro" id="IPR046335">
    <property type="entry name" value="LacI/GalR-like_sensor"/>
</dbReference>
<dbReference type="SUPFAM" id="SSF53822">
    <property type="entry name" value="Periplasmic binding protein-like I"/>
    <property type="match status" value="1"/>
</dbReference>
<dbReference type="PROSITE" id="PS00356">
    <property type="entry name" value="HTH_LACI_1"/>
    <property type="match status" value="1"/>
</dbReference>
<evidence type="ECO:0000313" key="5">
    <source>
        <dbReference type="EMBL" id="GAA3280802.1"/>
    </source>
</evidence>
<evidence type="ECO:0000313" key="6">
    <source>
        <dbReference type="Proteomes" id="UP001501736"/>
    </source>
</evidence>
<name>A0ABP6RCD8_9MICC</name>
<dbReference type="SMART" id="SM00354">
    <property type="entry name" value="HTH_LACI"/>
    <property type="match status" value="1"/>
</dbReference>
<keyword evidence="1" id="KW-0805">Transcription regulation</keyword>
<dbReference type="RefSeq" id="WP_344717900.1">
    <property type="nucleotide sequence ID" value="NZ_BAAAYG010000002.1"/>
</dbReference>
<gene>
    <name evidence="5" type="ORF">GCM10020260_05530</name>
</gene>
<sequence>MGAVTMSDVARAAGVSPMTVSNVVNGRAGVSDAVRRRVMETIEETGYRINVAARNLRAGRSGVIGLAVPELDNPYFGELARRIVAVAGEHDLRVAVEETGAAPEGERGAIRSSKRLDYDGLILSTVGLDMAELTTLPQLPLMLLGERENRSAVGHIALPNADGAQAAAAHLIDRGARRLAFVGGPDDREPTIRSMRWDGVQAAVRAAGIGEEDLRLVDCEMLTMDAGRAVGRRLGEQRVAGGPDGVDGIFALTDTLAVGLIRGLVDAGLRVPEDVLVAGFDGIGVGAHLTPSLTTVEPDHDWTARRAVERLLERIAMSGPPGEDEIAPFRLVVRESTGG</sequence>
<dbReference type="EMBL" id="BAAAYG010000002">
    <property type="protein sequence ID" value="GAA3280802.1"/>
    <property type="molecule type" value="Genomic_DNA"/>
</dbReference>
<proteinExistence type="predicted"/>
<dbReference type="PROSITE" id="PS50932">
    <property type="entry name" value="HTH_LACI_2"/>
    <property type="match status" value="1"/>
</dbReference>
<dbReference type="Gene3D" id="1.10.260.40">
    <property type="entry name" value="lambda repressor-like DNA-binding domains"/>
    <property type="match status" value="1"/>
</dbReference>
<dbReference type="Pfam" id="PF00356">
    <property type="entry name" value="LacI"/>
    <property type="match status" value="1"/>
</dbReference>
<dbReference type="InterPro" id="IPR028082">
    <property type="entry name" value="Peripla_BP_I"/>
</dbReference>
<dbReference type="InterPro" id="IPR000843">
    <property type="entry name" value="HTH_LacI"/>
</dbReference>
<feature type="domain" description="HTH lacI-type" evidence="4">
    <location>
        <begin position="4"/>
        <end position="58"/>
    </location>
</feature>
<evidence type="ECO:0000256" key="2">
    <source>
        <dbReference type="ARBA" id="ARBA00023125"/>
    </source>
</evidence>
<dbReference type="SUPFAM" id="SSF47413">
    <property type="entry name" value="lambda repressor-like DNA-binding domains"/>
    <property type="match status" value="1"/>
</dbReference>
<dbReference type="CDD" id="cd06267">
    <property type="entry name" value="PBP1_LacI_sugar_binding-like"/>
    <property type="match status" value="1"/>
</dbReference>
<dbReference type="InterPro" id="IPR010982">
    <property type="entry name" value="Lambda_DNA-bd_dom_sf"/>
</dbReference>
<evidence type="ECO:0000259" key="4">
    <source>
        <dbReference type="PROSITE" id="PS50932"/>
    </source>
</evidence>
<dbReference type="GO" id="GO:0003677">
    <property type="term" value="F:DNA binding"/>
    <property type="evidence" value="ECO:0007669"/>
    <property type="project" value="UniProtKB-KW"/>
</dbReference>
<accession>A0ABP6RCD8</accession>
<dbReference type="CDD" id="cd01392">
    <property type="entry name" value="HTH_LacI"/>
    <property type="match status" value="1"/>
</dbReference>
<keyword evidence="2 5" id="KW-0238">DNA-binding</keyword>
<dbReference type="PANTHER" id="PTHR30146">
    <property type="entry name" value="LACI-RELATED TRANSCRIPTIONAL REPRESSOR"/>
    <property type="match status" value="1"/>
</dbReference>
<comment type="caution">
    <text evidence="5">The sequence shown here is derived from an EMBL/GenBank/DDBJ whole genome shotgun (WGS) entry which is preliminary data.</text>
</comment>
<protein>
    <submittedName>
        <fullName evidence="5">LacI family DNA-binding transcriptional regulator</fullName>
    </submittedName>
</protein>
<evidence type="ECO:0000256" key="1">
    <source>
        <dbReference type="ARBA" id="ARBA00023015"/>
    </source>
</evidence>
<reference evidence="6" key="1">
    <citation type="journal article" date="2019" name="Int. J. Syst. Evol. Microbiol.">
        <title>The Global Catalogue of Microorganisms (GCM) 10K type strain sequencing project: providing services to taxonomists for standard genome sequencing and annotation.</title>
        <authorList>
            <consortium name="The Broad Institute Genomics Platform"/>
            <consortium name="The Broad Institute Genome Sequencing Center for Infectious Disease"/>
            <person name="Wu L."/>
            <person name="Ma J."/>
        </authorList>
    </citation>
    <scope>NUCLEOTIDE SEQUENCE [LARGE SCALE GENOMIC DNA]</scope>
    <source>
        <strain evidence="6">JCM 11483</strain>
    </source>
</reference>
<dbReference type="Pfam" id="PF13377">
    <property type="entry name" value="Peripla_BP_3"/>
    <property type="match status" value="1"/>
</dbReference>
<dbReference type="Gene3D" id="3.40.50.2300">
    <property type="match status" value="2"/>
</dbReference>
<dbReference type="Proteomes" id="UP001501736">
    <property type="component" value="Unassembled WGS sequence"/>
</dbReference>